<keyword evidence="2" id="KW-1133">Transmembrane helix</keyword>
<comment type="caution">
    <text evidence="4">The sequence shown here is derived from an EMBL/GenBank/DDBJ whole genome shotgun (WGS) entry which is preliminary data.</text>
</comment>
<feature type="domain" description="RPW8" evidence="3">
    <location>
        <begin position="1"/>
        <end position="153"/>
    </location>
</feature>
<reference evidence="4 5" key="1">
    <citation type="journal article" date="2018" name="Nat. Genet.">
        <title>The Rosa genome provides new insights in the design of modern roses.</title>
        <authorList>
            <person name="Bendahmane M."/>
        </authorList>
    </citation>
    <scope>NUCLEOTIDE SEQUENCE [LARGE SCALE GENOMIC DNA]</scope>
    <source>
        <strain evidence="5">cv. Old Blush</strain>
    </source>
</reference>
<dbReference type="Gramene" id="PRQ47843">
    <property type="protein sequence ID" value="PRQ47843"/>
    <property type="gene ID" value="RchiOBHm_Chr2g0104161"/>
</dbReference>
<evidence type="ECO:0000259" key="3">
    <source>
        <dbReference type="PROSITE" id="PS51153"/>
    </source>
</evidence>
<keyword evidence="2" id="KW-0812">Transmembrane</keyword>
<feature type="coiled-coil region" evidence="1">
    <location>
        <begin position="97"/>
        <end position="135"/>
    </location>
</feature>
<dbReference type="PROSITE" id="PS51153">
    <property type="entry name" value="RPW8"/>
    <property type="match status" value="1"/>
</dbReference>
<protein>
    <submittedName>
        <fullName evidence="4">Putative powdery mildew resistance protein, RPW8</fullName>
    </submittedName>
</protein>
<keyword evidence="2" id="KW-0472">Membrane</keyword>
<dbReference type="EMBL" id="PDCK01000040">
    <property type="protein sequence ID" value="PRQ47843.1"/>
    <property type="molecule type" value="Genomic_DNA"/>
</dbReference>
<evidence type="ECO:0000313" key="4">
    <source>
        <dbReference type="EMBL" id="PRQ47843.1"/>
    </source>
</evidence>
<organism evidence="4 5">
    <name type="scientific">Rosa chinensis</name>
    <name type="common">China rose</name>
    <dbReference type="NCBI Taxonomy" id="74649"/>
    <lineage>
        <taxon>Eukaryota</taxon>
        <taxon>Viridiplantae</taxon>
        <taxon>Streptophyta</taxon>
        <taxon>Embryophyta</taxon>
        <taxon>Tracheophyta</taxon>
        <taxon>Spermatophyta</taxon>
        <taxon>Magnoliopsida</taxon>
        <taxon>eudicotyledons</taxon>
        <taxon>Gunneridae</taxon>
        <taxon>Pentapetalae</taxon>
        <taxon>rosids</taxon>
        <taxon>fabids</taxon>
        <taxon>Rosales</taxon>
        <taxon>Rosaceae</taxon>
        <taxon>Rosoideae</taxon>
        <taxon>Rosoideae incertae sedis</taxon>
        <taxon>Rosa</taxon>
    </lineage>
</organism>
<gene>
    <name evidence="4" type="ORF">RchiOBHm_Chr2g0104161</name>
</gene>
<name>A0A2P6RN31_ROSCH</name>
<dbReference type="InterPro" id="IPR008808">
    <property type="entry name" value="Powdery_mildew-R_dom"/>
</dbReference>
<proteinExistence type="predicted"/>
<sequence>MADLVAGAVLGAAFAELCDGVKNKVMPKSTTPQLLRDLVSKLESLGPLISEIKEYNSFLDHPIDEDLEEVEQLVVNGKLLISKCANFKGGPWNNRKKNKYKNKLEELDKSLAPLLERLRGQARDLRMELVRARNSADATEVAVETQSDIEIQPFSRRIQNWMVNRSYGSWGIMFMILFLVSMVMAATGSTGTKWFVFNFGINYLGINNY</sequence>
<evidence type="ECO:0000256" key="2">
    <source>
        <dbReference type="SAM" id="Phobius"/>
    </source>
</evidence>
<evidence type="ECO:0000313" key="5">
    <source>
        <dbReference type="Proteomes" id="UP000238479"/>
    </source>
</evidence>
<keyword evidence="1" id="KW-0175">Coiled coil</keyword>
<keyword evidence="5" id="KW-1185">Reference proteome</keyword>
<dbReference type="Pfam" id="PF05659">
    <property type="entry name" value="RPW8"/>
    <property type="match status" value="1"/>
</dbReference>
<dbReference type="Proteomes" id="UP000238479">
    <property type="component" value="Chromosome 2"/>
</dbReference>
<dbReference type="AlphaFoldDB" id="A0A2P6RN31"/>
<evidence type="ECO:0000256" key="1">
    <source>
        <dbReference type="SAM" id="Coils"/>
    </source>
</evidence>
<feature type="transmembrane region" description="Helical" evidence="2">
    <location>
        <begin position="167"/>
        <end position="186"/>
    </location>
</feature>
<accession>A0A2P6RN31</accession>